<feature type="transmembrane region" description="Helical" evidence="9">
    <location>
        <begin position="179"/>
        <end position="200"/>
    </location>
</feature>
<feature type="transmembrane region" description="Helical" evidence="9">
    <location>
        <begin position="326"/>
        <end position="353"/>
    </location>
</feature>
<evidence type="ECO:0000256" key="3">
    <source>
        <dbReference type="ARBA" id="ARBA00022475"/>
    </source>
</evidence>
<keyword evidence="5 9" id="KW-0812">Transmembrane</keyword>
<dbReference type="InterPro" id="IPR018043">
    <property type="entry name" value="Na/Gal_symport_CS"/>
</dbReference>
<dbReference type="InterPro" id="IPR001927">
    <property type="entry name" value="Na/Gal_symport"/>
</dbReference>
<dbReference type="Proteomes" id="UP001477672">
    <property type="component" value="Unassembled WGS sequence"/>
</dbReference>
<keyword evidence="3" id="KW-1003">Cell membrane</keyword>
<evidence type="ECO:0000313" key="10">
    <source>
        <dbReference type="EMBL" id="MEQ2521614.1"/>
    </source>
</evidence>
<dbReference type="PANTHER" id="PTHR11328">
    <property type="entry name" value="MAJOR FACILITATOR SUPERFAMILY DOMAIN-CONTAINING PROTEIN"/>
    <property type="match status" value="1"/>
</dbReference>
<feature type="transmembrane region" description="Helical" evidence="9">
    <location>
        <begin position="39"/>
        <end position="57"/>
    </location>
</feature>
<evidence type="ECO:0000256" key="7">
    <source>
        <dbReference type="ARBA" id="ARBA00022989"/>
    </source>
</evidence>
<name>A0ABV1GID8_9FIRM</name>
<feature type="transmembrane region" description="Helical" evidence="9">
    <location>
        <begin position="408"/>
        <end position="430"/>
    </location>
</feature>
<proteinExistence type="predicted"/>
<comment type="caution">
    <text evidence="10">The sequence shown here is derived from an EMBL/GenBank/DDBJ whole genome shotgun (WGS) entry which is preliminary data.</text>
</comment>
<gene>
    <name evidence="10" type="primary">melB</name>
    <name evidence="10" type="ORF">WMO24_14430</name>
</gene>
<dbReference type="PANTHER" id="PTHR11328:SF36">
    <property type="entry name" value="MELIBIOSE PERMEASE"/>
    <property type="match status" value="1"/>
</dbReference>
<reference evidence="10 11" key="1">
    <citation type="submission" date="2024-03" db="EMBL/GenBank/DDBJ databases">
        <title>Human intestinal bacterial collection.</title>
        <authorList>
            <person name="Pauvert C."/>
            <person name="Hitch T.C.A."/>
            <person name="Clavel T."/>
        </authorList>
    </citation>
    <scope>NUCLEOTIDE SEQUENCE [LARGE SCALE GENOMIC DNA]</scope>
    <source>
        <strain evidence="10 11">CLA-JM-H11</strain>
    </source>
</reference>
<evidence type="ECO:0000256" key="5">
    <source>
        <dbReference type="ARBA" id="ARBA00022692"/>
    </source>
</evidence>
<evidence type="ECO:0000313" key="11">
    <source>
        <dbReference type="Proteomes" id="UP001477672"/>
    </source>
</evidence>
<keyword evidence="11" id="KW-1185">Reference proteome</keyword>
<sequence length="510" mass="55045">MKLSAGRKLCFGVGALGKDLCYAMISTYLMIYLTDTVGLAPLFVGNLFLVAHVWDAINDPMMGFVVDNTRTRWGKFRPWILIGTLLNAVILVLLFWGPDLEGFSLYAFYSVMYILWGMTYTVMDIPYWSMLPSMSSTKEERDTMSVIPRIFASSAWLLVGAFGLALIQYLGNGNEAKGYASSSIVVAVIFVATILVTVIFSRDRSCLDPASQQNAKRTSLKEAIHVITGNDQLKVYIGVVLAYNLVVQLAGGMALYYFKYVTQNEGLFPYFTTAASVAEMGALFLFPVLSRFMSKKAVFALASFTPAIGLISLLVAGAVIPSNIPVIIICGLFYKFGSGLTLGATTVMLADVIDYGEVKLGTRNESIVASFQMLLVKTASAVAGWLIGVGLTISGYVENVAQTGTTILGMRILMGVVPSIITVLAFVIYVRGYKLEGSFLENINAQLKASRQNNNSVPTGNGTPFCGRGFRFFADIPTPKLSRASCAACFDSPASASGASLGIITKKTEG</sequence>
<keyword evidence="4" id="KW-0762">Sugar transport</keyword>
<feature type="transmembrane region" description="Helical" evidence="9">
    <location>
        <begin position="374"/>
        <end position="396"/>
    </location>
</feature>
<feature type="transmembrane region" description="Helical" evidence="9">
    <location>
        <begin position="103"/>
        <end position="125"/>
    </location>
</feature>
<feature type="transmembrane region" description="Helical" evidence="9">
    <location>
        <begin position="78"/>
        <end position="97"/>
    </location>
</feature>
<evidence type="ECO:0000256" key="4">
    <source>
        <dbReference type="ARBA" id="ARBA00022597"/>
    </source>
</evidence>
<organism evidence="10 11">
    <name type="scientific">Ruthenibacterium intestinale</name>
    <dbReference type="NCBI Taxonomy" id="3133163"/>
    <lineage>
        <taxon>Bacteria</taxon>
        <taxon>Bacillati</taxon>
        <taxon>Bacillota</taxon>
        <taxon>Clostridia</taxon>
        <taxon>Eubacteriales</taxon>
        <taxon>Oscillospiraceae</taxon>
        <taxon>Ruthenibacterium</taxon>
    </lineage>
</organism>
<feature type="transmembrane region" description="Helical" evidence="9">
    <location>
        <begin position="270"/>
        <end position="290"/>
    </location>
</feature>
<keyword evidence="7 9" id="KW-1133">Transmembrane helix</keyword>
<dbReference type="EMBL" id="JBBMFA010000111">
    <property type="protein sequence ID" value="MEQ2521614.1"/>
    <property type="molecule type" value="Genomic_DNA"/>
</dbReference>
<dbReference type="Gene3D" id="1.20.1250.20">
    <property type="entry name" value="MFS general substrate transporter like domains"/>
    <property type="match status" value="1"/>
</dbReference>
<evidence type="ECO:0000256" key="8">
    <source>
        <dbReference type="ARBA" id="ARBA00023136"/>
    </source>
</evidence>
<dbReference type="NCBIfam" id="TIGR00792">
    <property type="entry name" value="gph"/>
    <property type="match status" value="1"/>
</dbReference>
<evidence type="ECO:0000256" key="1">
    <source>
        <dbReference type="ARBA" id="ARBA00004651"/>
    </source>
</evidence>
<keyword evidence="2" id="KW-0813">Transport</keyword>
<dbReference type="InterPro" id="IPR039672">
    <property type="entry name" value="MFS_2"/>
</dbReference>
<evidence type="ECO:0000256" key="2">
    <source>
        <dbReference type="ARBA" id="ARBA00022448"/>
    </source>
</evidence>
<dbReference type="CDD" id="cd17332">
    <property type="entry name" value="MFS_MelB_like"/>
    <property type="match status" value="1"/>
</dbReference>
<dbReference type="RefSeq" id="WP_349217075.1">
    <property type="nucleotide sequence ID" value="NZ_JBBMFA010000111.1"/>
</dbReference>
<keyword evidence="8 9" id="KW-0472">Membrane</keyword>
<evidence type="ECO:0000256" key="9">
    <source>
        <dbReference type="SAM" id="Phobius"/>
    </source>
</evidence>
<dbReference type="Pfam" id="PF13347">
    <property type="entry name" value="MFS_2"/>
    <property type="match status" value="1"/>
</dbReference>
<comment type="subcellular location">
    <subcellularLocation>
        <location evidence="1">Cell membrane</location>
        <topology evidence="1">Multi-pass membrane protein</topology>
    </subcellularLocation>
</comment>
<dbReference type="SUPFAM" id="SSF103473">
    <property type="entry name" value="MFS general substrate transporter"/>
    <property type="match status" value="1"/>
</dbReference>
<feature type="transmembrane region" description="Helical" evidence="9">
    <location>
        <begin position="146"/>
        <end position="167"/>
    </location>
</feature>
<dbReference type="InterPro" id="IPR036259">
    <property type="entry name" value="MFS_trans_sf"/>
</dbReference>
<protein>
    <submittedName>
        <fullName evidence="10">Melibiose:sodium transporter MelB</fullName>
    </submittedName>
</protein>
<dbReference type="NCBIfam" id="NF007749">
    <property type="entry name" value="PRK10429.1"/>
    <property type="match status" value="1"/>
</dbReference>
<evidence type="ECO:0000256" key="6">
    <source>
        <dbReference type="ARBA" id="ARBA00022847"/>
    </source>
</evidence>
<feature type="transmembrane region" description="Helical" evidence="9">
    <location>
        <begin position="297"/>
        <end position="320"/>
    </location>
</feature>
<accession>A0ABV1GID8</accession>
<dbReference type="PROSITE" id="PS00872">
    <property type="entry name" value="NA_GALACTOSIDE_SYMP"/>
    <property type="match status" value="1"/>
</dbReference>
<keyword evidence="6" id="KW-0769">Symport</keyword>
<feature type="transmembrane region" description="Helical" evidence="9">
    <location>
        <begin position="235"/>
        <end position="258"/>
    </location>
</feature>